<proteinExistence type="predicted"/>
<dbReference type="PANTHER" id="PTHR31138">
    <property type="entry name" value="CHROMOSOME 19, WHOLE GENOME SHOTGUN SEQUENCE"/>
    <property type="match status" value="1"/>
</dbReference>
<dbReference type="InterPro" id="IPR027842">
    <property type="entry name" value="HAM1-like_C"/>
</dbReference>
<dbReference type="Pfam" id="PF14613">
    <property type="entry name" value="HAM1_C"/>
    <property type="match status" value="1"/>
</dbReference>
<evidence type="ECO:0000259" key="3">
    <source>
        <dbReference type="Pfam" id="PF19343"/>
    </source>
</evidence>
<gene>
    <name evidence="4" type="primary">Mo04343</name>
    <name evidence="4" type="ORF">E5Q_04343</name>
</gene>
<feature type="compositionally biased region" description="Low complexity" evidence="1">
    <location>
        <begin position="305"/>
        <end position="319"/>
    </location>
</feature>
<dbReference type="OrthoDB" id="19394at2759"/>
<dbReference type="AlphaFoldDB" id="G7E4A5"/>
<feature type="region of interest" description="Disordered" evidence="1">
    <location>
        <begin position="211"/>
        <end position="347"/>
    </location>
</feature>
<reference evidence="4 5" key="2">
    <citation type="journal article" date="2012" name="Open Biol.">
        <title>Characteristics of nucleosomes and linker DNA regions on the genome of the basidiomycete Mixia osmundae revealed by mono- and dinucleosome mapping.</title>
        <authorList>
            <person name="Nishida H."/>
            <person name="Kondo S."/>
            <person name="Matsumoto T."/>
            <person name="Suzuki Y."/>
            <person name="Yoshikawa H."/>
            <person name="Taylor T.D."/>
            <person name="Sugiyama J."/>
        </authorList>
    </citation>
    <scope>NUCLEOTIDE SEQUENCE [LARGE SCALE GENOMIC DNA]</scope>
    <source>
        <strain evidence="5">CBS 9802 / IAM 14324 / JCM 22182 / KY 12970</strain>
    </source>
</reference>
<feature type="domain" description="HAM1-like C-terminal" evidence="2">
    <location>
        <begin position="716"/>
        <end position="864"/>
    </location>
</feature>
<keyword evidence="5" id="KW-1185">Reference proteome</keyword>
<dbReference type="InterPro" id="IPR017943">
    <property type="entry name" value="Bactericidal_perm-incr_a/b_dom"/>
</dbReference>
<comment type="caution">
    <text evidence="4">The sequence shown here is derived from an EMBL/GenBank/DDBJ whole genome shotgun (WGS) entry which is preliminary data.</text>
</comment>
<dbReference type="Proteomes" id="UP000009131">
    <property type="component" value="Unassembled WGS sequence"/>
</dbReference>
<feature type="domain" description="HAM1-like N-terminal" evidence="3">
    <location>
        <begin position="40"/>
        <end position="704"/>
    </location>
</feature>
<dbReference type="EMBL" id="BABT02000129">
    <property type="protein sequence ID" value="GAA97665.1"/>
    <property type="molecule type" value="Genomic_DNA"/>
</dbReference>
<feature type="compositionally biased region" description="Low complexity" evidence="1">
    <location>
        <begin position="279"/>
        <end position="292"/>
    </location>
</feature>
<dbReference type="Pfam" id="PF19343">
    <property type="entry name" value="HAM1_N"/>
    <property type="match status" value="1"/>
</dbReference>
<dbReference type="InterPro" id="IPR045967">
    <property type="entry name" value="HAM1-like_N"/>
</dbReference>
<evidence type="ECO:0000313" key="4">
    <source>
        <dbReference type="EMBL" id="GAA97665.1"/>
    </source>
</evidence>
<evidence type="ECO:0000259" key="2">
    <source>
        <dbReference type="Pfam" id="PF14613"/>
    </source>
</evidence>
<evidence type="ECO:0000256" key="1">
    <source>
        <dbReference type="SAM" id="MobiDB-lite"/>
    </source>
</evidence>
<name>G7E4A5_MIXOS</name>
<feature type="compositionally biased region" description="Basic and acidic residues" evidence="1">
    <location>
        <begin position="216"/>
        <end position="226"/>
    </location>
</feature>
<dbReference type="GO" id="GO:0008289">
    <property type="term" value="F:lipid binding"/>
    <property type="evidence" value="ECO:0007669"/>
    <property type="project" value="InterPro"/>
</dbReference>
<protein>
    <submittedName>
        <fullName evidence="4">Uncharacterized protein</fullName>
    </submittedName>
</protein>
<dbReference type="InParanoid" id="G7E4A5"/>
<feature type="compositionally biased region" description="Basic and acidic residues" evidence="1">
    <location>
        <begin position="258"/>
        <end position="278"/>
    </location>
</feature>
<dbReference type="SUPFAM" id="SSF55394">
    <property type="entry name" value="Bactericidal permeability-increasing protein, BPI"/>
    <property type="match status" value="1"/>
</dbReference>
<dbReference type="PANTHER" id="PTHR31138:SF1">
    <property type="entry name" value="PDZ DOMAIN-CONTAINING PROTEIN"/>
    <property type="match status" value="1"/>
</dbReference>
<organism evidence="4 5">
    <name type="scientific">Mixia osmundae (strain CBS 9802 / IAM 14324 / JCM 22182 / KY 12970)</name>
    <dbReference type="NCBI Taxonomy" id="764103"/>
    <lineage>
        <taxon>Eukaryota</taxon>
        <taxon>Fungi</taxon>
        <taxon>Dikarya</taxon>
        <taxon>Basidiomycota</taxon>
        <taxon>Pucciniomycotina</taxon>
        <taxon>Mixiomycetes</taxon>
        <taxon>Mixiales</taxon>
        <taxon>Mixiaceae</taxon>
        <taxon>Mixia</taxon>
    </lineage>
</organism>
<accession>G7E4A5</accession>
<dbReference type="eggNOG" id="ENOG502QYDH">
    <property type="taxonomic scope" value="Eukaryota"/>
</dbReference>
<sequence>MTTPVCPSLEGLARSYHLLRLLAKMSTVAKAVKDVSDHPTKMGVTTPNNPKEQQADVDRKMKFYGVISALGEGKYPSNKQIDQILRYTLENSPIDQSKLSSDGKLLINDTQKIIDTLRKMVVDKNEDELFQSFLYNTRKVDTEHVKGKLSEVGPNASKEDAQSDADQAAEHLRTLGKLIWTNSEFRKIMTDLSFLARDVAADAAAHGADMAAQAADKARPAEHELNQVDQTAPDNQWVGPDGQTRSHNEPVPDTGLQGKKEELQARRDQAVNKKDELKNAASDQASQAQNAAGEHANRVQNATQNAPGPNDPVNDPNGPTDAQKQAGQNAAADSAQDAKNTAAQKKDQLMAKIPQEHKDKANEQIGKAKDYANEKFDPERRERFIYRLKKVVVEQQRHKDYQTAVDFFLDRAETYHGHAKDVTKQSNSKSGALTGDSNFQTATDNLRTLLERFANGQSMQPIFDAVDQLYSDAQNDERLKRWFGELDTYIRNVLTEPGYIMEETCDQEGARLRDTGREFWEGKYAGHKDNFFNQVQRFFTAYADDDLNNELGDHVKKLTRDLFLNGEGDLTFKTQLWNDIRGVILPELVKKVGYVPIPRIEYYDSALELVIENLTLEASNLLPNSILIEAHNHFKLSAYSAIPNRNKHEIAISFDQLQSDLRDVGFYFKKKQGFPKISDSGVADVFIGGKGISGKIAISSSDRKGHVFKTDSVKIKIDTLKFAIRDSKHSILYATLRPLASTLIKKQVAKAIEGAIRSGLEQLDAQLVDIRDRVDSQTRSGASKTDAYKNAFTEKKEAGKREAEQKKREAEEKSKDAHFAIVMKKEDQHVNYVSPVSITEKQAHVQSKVNASQSHGWKSPAFDII</sequence>
<reference evidence="4 5" key="1">
    <citation type="journal article" date="2011" name="J. Gen. Appl. Microbiol.">
        <title>Draft genome sequencing of the enigmatic basidiomycete Mixia osmundae.</title>
        <authorList>
            <person name="Nishida H."/>
            <person name="Nagatsuka Y."/>
            <person name="Sugiyama J."/>
        </authorList>
    </citation>
    <scope>NUCLEOTIDE SEQUENCE [LARGE SCALE GENOMIC DNA]</scope>
    <source>
        <strain evidence="5">CBS 9802 / IAM 14324 / JCM 22182 / KY 12970</strain>
    </source>
</reference>
<feature type="region of interest" description="Disordered" evidence="1">
    <location>
        <begin position="793"/>
        <end position="818"/>
    </location>
</feature>
<dbReference type="HOGENOM" id="CLU_007183_0_0_1"/>
<dbReference type="STRING" id="764103.G7E4A5"/>
<dbReference type="Gene3D" id="3.15.10.10">
    <property type="entry name" value="Bactericidal permeability-increasing protein, domain 1"/>
    <property type="match status" value="1"/>
</dbReference>
<evidence type="ECO:0000313" key="5">
    <source>
        <dbReference type="Proteomes" id="UP000009131"/>
    </source>
</evidence>